<accession>A0A814Z0C8</accession>
<evidence type="ECO:0000313" key="4">
    <source>
        <dbReference type="EMBL" id="CAF1238314.1"/>
    </source>
</evidence>
<dbReference type="PROSITE" id="PS50222">
    <property type="entry name" value="EF_HAND_2"/>
    <property type="match status" value="2"/>
</dbReference>
<dbReference type="SUPFAM" id="SSF47473">
    <property type="entry name" value="EF-hand"/>
    <property type="match status" value="1"/>
</dbReference>
<dbReference type="AlphaFoldDB" id="A0A814Z0C8"/>
<reference evidence="4" key="1">
    <citation type="submission" date="2021-02" db="EMBL/GenBank/DDBJ databases">
        <authorList>
            <person name="Nowell W R."/>
        </authorList>
    </citation>
    <scope>NUCLEOTIDE SEQUENCE</scope>
</reference>
<feature type="region of interest" description="Disordered" evidence="2">
    <location>
        <begin position="35"/>
        <end position="82"/>
    </location>
</feature>
<evidence type="ECO:0000259" key="3">
    <source>
        <dbReference type="PROSITE" id="PS50222"/>
    </source>
</evidence>
<feature type="compositionally biased region" description="Polar residues" evidence="2">
    <location>
        <begin position="66"/>
        <end position="82"/>
    </location>
</feature>
<organism evidence="4 6">
    <name type="scientific">Adineta ricciae</name>
    <name type="common">Rotifer</name>
    <dbReference type="NCBI Taxonomy" id="249248"/>
    <lineage>
        <taxon>Eukaryota</taxon>
        <taxon>Metazoa</taxon>
        <taxon>Spiralia</taxon>
        <taxon>Gnathifera</taxon>
        <taxon>Rotifera</taxon>
        <taxon>Eurotatoria</taxon>
        <taxon>Bdelloidea</taxon>
        <taxon>Adinetida</taxon>
        <taxon>Adinetidae</taxon>
        <taxon>Adineta</taxon>
    </lineage>
</organism>
<evidence type="ECO:0000256" key="1">
    <source>
        <dbReference type="ARBA" id="ARBA00022837"/>
    </source>
</evidence>
<dbReference type="GO" id="GO:0005509">
    <property type="term" value="F:calcium ion binding"/>
    <property type="evidence" value="ECO:0007669"/>
    <property type="project" value="InterPro"/>
</dbReference>
<keyword evidence="1" id="KW-0106">Calcium</keyword>
<gene>
    <name evidence="5" type="ORF">EDS130_LOCUS32516</name>
    <name evidence="4" type="ORF">XAT740_LOCUS25600</name>
</gene>
<name>A0A814Z0C8_ADIRI</name>
<evidence type="ECO:0000313" key="5">
    <source>
        <dbReference type="EMBL" id="CAF1337016.1"/>
    </source>
</evidence>
<dbReference type="InterPro" id="IPR002048">
    <property type="entry name" value="EF_hand_dom"/>
</dbReference>
<dbReference type="OrthoDB" id="10047209at2759"/>
<dbReference type="EMBL" id="CAJNOR010002038">
    <property type="protein sequence ID" value="CAF1238314.1"/>
    <property type="molecule type" value="Genomic_DNA"/>
</dbReference>
<dbReference type="SMART" id="SM00054">
    <property type="entry name" value="EFh"/>
    <property type="match status" value="2"/>
</dbReference>
<dbReference type="EMBL" id="CAJNOJ010000250">
    <property type="protein sequence ID" value="CAF1337016.1"/>
    <property type="molecule type" value="Genomic_DNA"/>
</dbReference>
<evidence type="ECO:0000256" key="2">
    <source>
        <dbReference type="SAM" id="MobiDB-lite"/>
    </source>
</evidence>
<dbReference type="Pfam" id="PF00036">
    <property type="entry name" value="EF-hand_1"/>
    <property type="match status" value="1"/>
</dbReference>
<feature type="domain" description="EF-hand" evidence="3">
    <location>
        <begin position="2"/>
        <end position="37"/>
    </location>
</feature>
<sequence length="461" mass="50369">MAKFDAAKAIFTRVDVNQDGKIDRDEFQNWLSASALTSPSSSQDTSINGIVVNNDSDDKTKLSEYDASSQNVADSTAGRNNNKNVYTASVTVGTNERASKATIETSSTQETNEYLTRMSTGVYNDPNPEIIRRAAPEGPIVYQQKIFVRFLQPPPVPPPGPLIIKEVRPQQPPPPPPLIVRQRAPPLPAPPPLILRERPPEIPASVGSETVVRHLKPLPIPPRSVVIERLPPAPQKPRDIIIERWIPYGPFGKRRTIVQRAPPPIQYPQPRNIIVIYDDVQTRVVRRFERLGVTREDPQAYVARYGASLLDASQLIQQARNAGVVEDLSPPAATSSTQFTSSAVLAADTNEIATVAGRFPNVTQAQRFSSLSPSTSNTFDGLQVVGDLEANIYNLDASTNVSPSYASSLSSNFVNESALSESVGIGSNRLDTAAARFAVADTNRDGRLNRTEFQRYLQGGI</sequence>
<dbReference type="Pfam" id="PF13202">
    <property type="entry name" value="EF-hand_5"/>
    <property type="match status" value="1"/>
</dbReference>
<dbReference type="Proteomes" id="UP000663852">
    <property type="component" value="Unassembled WGS sequence"/>
</dbReference>
<dbReference type="InterPro" id="IPR018247">
    <property type="entry name" value="EF_Hand_1_Ca_BS"/>
</dbReference>
<dbReference type="PROSITE" id="PS00018">
    <property type="entry name" value="EF_HAND_1"/>
    <property type="match status" value="2"/>
</dbReference>
<dbReference type="Proteomes" id="UP000663828">
    <property type="component" value="Unassembled WGS sequence"/>
</dbReference>
<protein>
    <recommendedName>
        <fullName evidence="3">EF-hand domain-containing protein</fullName>
    </recommendedName>
</protein>
<keyword evidence="6" id="KW-1185">Reference proteome</keyword>
<dbReference type="InterPro" id="IPR011992">
    <property type="entry name" value="EF-hand-dom_pair"/>
</dbReference>
<proteinExistence type="predicted"/>
<feature type="compositionally biased region" description="Low complexity" evidence="2">
    <location>
        <begin position="35"/>
        <end position="46"/>
    </location>
</feature>
<evidence type="ECO:0000313" key="6">
    <source>
        <dbReference type="Proteomes" id="UP000663828"/>
    </source>
</evidence>
<dbReference type="Gene3D" id="1.10.238.10">
    <property type="entry name" value="EF-hand"/>
    <property type="match status" value="1"/>
</dbReference>
<comment type="caution">
    <text evidence="4">The sequence shown here is derived from an EMBL/GenBank/DDBJ whole genome shotgun (WGS) entry which is preliminary data.</text>
</comment>
<feature type="domain" description="EF-hand" evidence="3">
    <location>
        <begin position="428"/>
        <end position="461"/>
    </location>
</feature>